<dbReference type="InterPro" id="IPR002539">
    <property type="entry name" value="MaoC-like_dom"/>
</dbReference>
<reference evidence="2 3" key="1">
    <citation type="submission" date="2019-06" db="EMBL/GenBank/DDBJ databases">
        <title>New taxonomy in bacterial strain CC-CFT640, isolated from vineyard.</title>
        <authorList>
            <person name="Lin S.-Y."/>
            <person name="Tsai C.-F."/>
            <person name="Young C.-C."/>
        </authorList>
    </citation>
    <scope>NUCLEOTIDE SEQUENCE [LARGE SCALE GENOMIC DNA]</scope>
    <source>
        <strain evidence="2 3">CC-CFT640</strain>
    </source>
</reference>
<comment type="caution">
    <text evidence="2">The sequence shown here is derived from an EMBL/GenBank/DDBJ whole genome shotgun (WGS) entry which is preliminary data.</text>
</comment>
<feature type="domain" description="MaoC-like" evidence="1">
    <location>
        <begin position="32"/>
        <end position="142"/>
    </location>
</feature>
<evidence type="ECO:0000259" key="1">
    <source>
        <dbReference type="Pfam" id="PF01575"/>
    </source>
</evidence>
<dbReference type="OrthoDB" id="9796589at2"/>
<protein>
    <submittedName>
        <fullName evidence="2">Dehydratase</fullName>
    </submittedName>
</protein>
<evidence type="ECO:0000313" key="3">
    <source>
        <dbReference type="Proteomes" id="UP000321638"/>
    </source>
</evidence>
<dbReference type="Proteomes" id="UP000321638">
    <property type="component" value="Unassembled WGS sequence"/>
</dbReference>
<accession>A0A5C8PPY0</accession>
<name>A0A5C8PPY0_9HYPH</name>
<organism evidence="2 3">
    <name type="scientific">Vineibacter terrae</name>
    <dbReference type="NCBI Taxonomy" id="2586908"/>
    <lineage>
        <taxon>Bacteria</taxon>
        <taxon>Pseudomonadati</taxon>
        <taxon>Pseudomonadota</taxon>
        <taxon>Alphaproteobacteria</taxon>
        <taxon>Hyphomicrobiales</taxon>
        <taxon>Vineibacter</taxon>
    </lineage>
</organism>
<keyword evidence="3" id="KW-1185">Reference proteome</keyword>
<dbReference type="AlphaFoldDB" id="A0A5C8PPY0"/>
<dbReference type="Gene3D" id="3.10.129.10">
    <property type="entry name" value="Hotdog Thioesterase"/>
    <property type="match status" value="1"/>
</dbReference>
<dbReference type="CDD" id="cd03441">
    <property type="entry name" value="R_hydratase_like"/>
    <property type="match status" value="1"/>
</dbReference>
<evidence type="ECO:0000313" key="2">
    <source>
        <dbReference type="EMBL" id="TXL76780.1"/>
    </source>
</evidence>
<dbReference type="Pfam" id="PF01575">
    <property type="entry name" value="MaoC_dehydratas"/>
    <property type="match status" value="1"/>
</dbReference>
<sequence>MSGKVGDEAAKFDPRNHSFGPSHYFEDLKVGQRFYVNSRTQTDALFAAFQLASGDNHPIHYDRVYCQARGHRDMLAHGLQVTIQAAAGAGIFPHVVGDSLIGFIEQSSRLLRPVYVGDTLFPMLEISELRPGRTTGVVVVKITIHNQDGTLVMDGEHKYLVKKRPQA</sequence>
<proteinExistence type="predicted"/>
<gene>
    <name evidence="2" type="ORF">FHP25_11360</name>
</gene>
<dbReference type="PANTHER" id="PTHR43664">
    <property type="entry name" value="MONOAMINE OXIDASE-RELATED"/>
    <property type="match status" value="1"/>
</dbReference>
<dbReference type="RefSeq" id="WP_147847044.1">
    <property type="nucleotide sequence ID" value="NZ_VDUZ01000010.1"/>
</dbReference>
<dbReference type="PANTHER" id="PTHR43664:SF1">
    <property type="entry name" value="BETA-METHYLMALYL-COA DEHYDRATASE"/>
    <property type="match status" value="1"/>
</dbReference>
<dbReference type="EMBL" id="VDUZ01000010">
    <property type="protein sequence ID" value="TXL76780.1"/>
    <property type="molecule type" value="Genomic_DNA"/>
</dbReference>
<dbReference type="InterPro" id="IPR052342">
    <property type="entry name" value="MCH/BMMD"/>
</dbReference>
<dbReference type="SUPFAM" id="SSF54637">
    <property type="entry name" value="Thioesterase/thiol ester dehydrase-isomerase"/>
    <property type="match status" value="1"/>
</dbReference>
<dbReference type="InterPro" id="IPR029069">
    <property type="entry name" value="HotDog_dom_sf"/>
</dbReference>